<dbReference type="Proteomes" id="UP000607653">
    <property type="component" value="Unassembled WGS sequence"/>
</dbReference>
<dbReference type="EMBL" id="DUZY01000004">
    <property type="protein sequence ID" value="DAD38361.1"/>
    <property type="molecule type" value="Genomic_DNA"/>
</dbReference>
<name>A0A822Z3W4_NELNU</name>
<evidence type="ECO:0000313" key="2">
    <source>
        <dbReference type="Proteomes" id="UP000607653"/>
    </source>
</evidence>
<proteinExistence type="predicted"/>
<gene>
    <name evidence="1" type="ORF">HUJ06_009002</name>
</gene>
<keyword evidence="2" id="KW-1185">Reference proteome</keyword>
<organism evidence="1 2">
    <name type="scientific">Nelumbo nucifera</name>
    <name type="common">Sacred lotus</name>
    <dbReference type="NCBI Taxonomy" id="4432"/>
    <lineage>
        <taxon>Eukaryota</taxon>
        <taxon>Viridiplantae</taxon>
        <taxon>Streptophyta</taxon>
        <taxon>Embryophyta</taxon>
        <taxon>Tracheophyta</taxon>
        <taxon>Spermatophyta</taxon>
        <taxon>Magnoliopsida</taxon>
        <taxon>Proteales</taxon>
        <taxon>Nelumbonaceae</taxon>
        <taxon>Nelumbo</taxon>
    </lineage>
</organism>
<comment type="caution">
    <text evidence="1">The sequence shown here is derived from an EMBL/GenBank/DDBJ whole genome shotgun (WGS) entry which is preliminary data.</text>
</comment>
<dbReference type="AlphaFoldDB" id="A0A822Z3W4"/>
<sequence length="107" mass="12256">MMAHKFVEQSIESDPYLRKQKTKKPWWSLGCEEYWEQLNKTIGYKGGDDVQLLTTQESGNILHTSLEVHMKHNASKLIAEAQHCLAELSCEGLDCSVRLYSKTKVLT</sequence>
<accession>A0A822Z3W4</accession>
<evidence type="ECO:0000313" key="1">
    <source>
        <dbReference type="EMBL" id="DAD38361.1"/>
    </source>
</evidence>
<protein>
    <submittedName>
        <fullName evidence="1">Uncharacterized protein</fullName>
    </submittedName>
</protein>
<reference evidence="1 2" key="1">
    <citation type="journal article" date="2020" name="Mol. Biol. Evol.">
        <title>Distinct Expression and Methylation Patterns for Genes with Different Fates following a Single Whole-Genome Duplication in Flowering Plants.</title>
        <authorList>
            <person name="Shi T."/>
            <person name="Rahmani R.S."/>
            <person name="Gugger P.F."/>
            <person name="Wang M."/>
            <person name="Li H."/>
            <person name="Zhang Y."/>
            <person name="Li Z."/>
            <person name="Wang Q."/>
            <person name="Van de Peer Y."/>
            <person name="Marchal K."/>
            <person name="Chen J."/>
        </authorList>
    </citation>
    <scope>NUCLEOTIDE SEQUENCE [LARGE SCALE GENOMIC DNA]</scope>
    <source>
        <tissue evidence="1">Leaf</tissue>
    </source>
</reference>